<sequence>MKSSWAFHASYFSWGHLIPRQTNYFMAKYTKMGINWFLLLGNSDMKSAVKKRTQPVWVANRNTPISDKSGKLIIDSADDNLKTLHGKGNPIVISSIQAVGNTSATLEKNGNFVLHEMYSNGSKLELEPSFDYPTDTFPLGIKLGINT</sequence>
<comment type="caution">
    <text evidence="1">The sequence shown here is derived from an EMBL/GenBank/DDBJ whole genome shotgun (WGS) entry which is preliminary data.</text>
</comment>
<protein>
    <submittedName>
        <fullName evidence="1">Uncharacterized protein</fullName>
    </submittedName>
</protein>
<keyword evidence="2" id="KW-1185">Reference proteome</keyword>
<organism evidence="1 2">
    <name type="scientific">Pistacia atlantica</name>
    <dbReference type="NCBI Taxonomy" id="434234"/>
    <lineage>
        <taxon>Eukaryota</taxon>
        <taxon>Viridiplantae</taxon>
        <taxon>Streptophyta</taxon>
        <taxon>Embryophyta</taxon>
        <taxon>Tracheophyta</taxon>
        <taxon>Spermatophyta</taxon>
        <taxon>Magnoliopsida</taxon>
        <taxon>eudicotyledons</taxon>
        <taxon>Gunneridae</taxon>
        <taxon>Pentapetalae</taxon>
        <taxon>rosids</taxon>
        <taxon>malvids</taxon>
        <taxon>Sapindales</taxon>
        <taxon>Anacardiaceae</taxon>
        <taxon>Pistacia</taxon>
    </lineage>
</organism>
<evidence type="ECO:0000313" key="2">
    <source>
        <dbReference type="Proteomes" id="UP001164250"/>
    </source>
</evidence>
<dbReference type="Proteomes" id="UP001164250">
    <property type="component" value="Chromosome 15"/>
</dbReference>
<proteinExistence type="predicted"/>
<name>A0ACC0ZSH6_9ROSI</name>
<reference evidence="2" key="1">
    <citation type="journal article" date="2023" name="G3 (Bethesda)">
        <title>Genome assembly and association tests identify interacting loci associated with vigor, precocity, and sex in interspecific pistachio rootstocks.</title>
        <authorList>
            <person name="Palmer W."/>
            <person name="Jacygrad E."/>
            <person name="Sagayaradj S."/>
            <person name="Cavanaugh K."/>
            <person name="Han R."/>
            <person name="Bertier L."/>
            <person name="Beede B."/>
            <person name="Kafkas S."/>
            <person name="Golino D."/>
            <person name="Preece J."/>
            <person name="Michelmore R."/>
        </authorList>
    </citation>
    <scope>NUCLEOTIDE SEQUENCE [LARGE SCALE GENOMIC DNA]</scope>
</reference>
<dbReference type="EMBL" id="CM047910">
    <property type="protein sequence ID" value="KAJ0075158.1"/>
    <property type="molecule type" value="Genomic_DNA"/>
</dbReference>
<accession>A0ACC0ZSH6</accession>
<evidence type="ECO:0000313" key="1">
    <source>
        <dbReference type="EMBL" id="KAJ0075158.1"/>
    </source>
</evidence>
<gene>
    <name evidence="1" type="ORF">Patl1_34184</name>
</gene>